<evidence type="ECO:0000256" key="1">
    <source>
        <dbReference type="SAM" id="Phobius"/>
    </source>
</evidence>
<sequence length="56" mass="6792">MNENILHATMFNIVCQFFLNLYIYSWKVLLFDCKLKKGSDLLVLYFVFRGRAFFIF</sequence>
<accession>A0A0A9I1B3</accession>
<evidence type="ECO:0000313" key="2">
    <source>
        <dbReference type="EMBL" id="JAE38958.1"/>
    </source>
</evidence>
<keyword evidence="1" id="KW-1133">Transmembrane helix</keyword>
<dbReference type="AlphaFoldDB" id="A0A0A9I1B3"/>
<keyword evidence="1" id="KW-0812">Transmembrane</keyword>
<reference evidence="2" key="1">
    <citation type="submission" date="2014-09" db="EMBL/GenBank/DDBJ databases">
        <authorList>
            <person name="Magalhaes I.L.F."/>
            <person name="Oliveira U."/>
            <person name="Santos F.R."/>
            <person name="Vidigal T.H.D.A."/>
            <person name="Brescovit A.D."/>
            <person name="Santos A.J."/>
        </authorList>
    </citation>
    <scope>NUCLEOTIDE SEQUENCE</scope>
    <source>
        <tissue evidence="2">Shoot tissue taken approximately 20 cm above the soil surface</tissue>
    </source>
</reference>
<protein>
    <submittedName>
        <fullName evidence="2">Uncharacterized protein</fullName>
    </submittedName>
</protein>
<organism evidence="2">
    <name type="scientific">Arundo donax</name>
    <name type="common">Giant reed</name>
    <name type="synonym">Donax arundinaceus</name>
    <dbReference type="NCBI Taxonomy" id="35708"/>
    <lineage>
        <taxon>Eukaryota</taxon>
        <taxon>Viridiplantae</taxon>
        <taxon>Streptophyta</taxon>
        <taxon>Embryophyta</taxon>
        <taxon>Tracheophyta</taxon>
        <taxon>Spermatophyta</taxon>
        <taxon>Magnoliopsida</taxon>
        <taxon>Liliopsida</taxon>
        <taxon>Poales</taxon>
        <taxon>Poaceae</taxon>
        <taxon>PACMAD clade</taxon>
        <taxon>Arundinoideae</taxon>
        <taxon>Arundineae</taxon>
        <taxon>Arundo</taxon>
    </lineage>
</organism>
<proteinExistence type="predicted"/>
<dbReference type="EMBL" id="GBRH01158938">
    <property type="protein sequence ID" value="JAE38958.1"/>
    <property type="molecule type" value="Transcribed_RNA"/>
</dbReference>
<feature type="transmembrane region" description="Helical" evidence="1">
    <location>
        <begin position="6"/>
        <end position="26"/>
    </location>
</feature>
<name>A0A0A9I1B3_ARUDO</name>
<keyword evidence="1" id="KW-0472">Membrane</keyword>
<reference evidence="2" key="2">
    <citation type="journal article" date="2015" name="Data Brief">
        <title>Shoot transcriptome of the giant reed, Arundo donax.</title>
        <authorList>
            <person name="Barrero R.A."/>
            <person name="Guerrero F.D."/>
            <person name="Moolhuijzen P."/>
            <person name="Goolsby J.A."/>
            <person name="Tidwell J."/>
            <person name="Bellgard S.E."/>
            <person name="Bellgard M.I."/>
        </authorList>
    </citation>
    <scope>NUCLEOTIDE SEQUENCE</scope>
    <source>
        <tissue evidence="2">Shoot tissue taken approximately 20 cm above the soil surface</tissue>
    </source>
</reference>